<dbReference type="InterPro" id="IPR011701">
    <property type="entry name" value="MFS"/>
</dbReference>
<keyword evidence="5 7" id="KW-1133">Transmembrane helix</keyword>
<accession>A0ABQ6G2T6</accession>
<dbReference type="Pfam" id="PF07690">
    <property type="entry name" value="MFS_1"/>
    <property type="match status" value="1"/>
</dbReference>
<dbReference type="RefSeq" id="WP_338258047.1">
    <property type="nucleotide sequence ID" value="NZ_BSRI01000002.1"/>
</dbReference>
<feature type="transmembrane region" description="Helical" evidence="7">
    <location>
        <begin position="42"/>
        <end position="67"/>
    </location>
</feature>
<feature type="transmembrane region" description="Helical" evidence="7">
    <location>
        <begin position="355"/>
        <end position="373"/>
    </location>
</feature>
<feature type="transmembrane region" description="Helical" evidence="7">
    <location>
        <begin position="263"/>
        <end position="284"/>
    </location>
</feature>
<feature type="transmembrane region" description="Helical" evidence="7">
    <location>
        <begin position="385"/>
        <end position="403"/>
    </location>
</feature>
<dbReference type="CDD" id="cd06173">
    <property type="entry name" value="MFS_MefA_like"/>
    <property type="match status" value="1"/>
</dbReference>
<protein>
    <submittedName>
        <fullName evidence="8">MFS transporter</fullName>
    </submittedName>
</protein>
<feature type="transmembrane region" description="Helical" evidence="7">
    <location>
        <begin position="324"/>
        <end position="343"/>
    </location>
</feature>
<dbReference type="Gene3D" id="1.20.1250.20">
    <property type="entry name" value="MFS general substrate transporter like domains"/>
    <property type="match status" value="1"/>
</dbReference>
<comment type="subcellular location">
    <subcellularLocation>
        <location evidence="1">Cell membrane</location>
        <topology evidence="1">Multi-pass membrane protein</topology>
    </subcellularLocation>
</comment>
<feature type="transmembrane region" description="Helical" evidence="7">
    <location>
        <begin position="296"/>
        <end position="318"/>
    </location>
</feature>
<evidence type="ECO:0000256" key="5">
    <source>
        <dbReference type="ARBA" id="ARBA00022989"/>
    </source>
</evidence>
<keyword evidence="4 7" id="KW-0812">Transmembrane</keyword>
<evidence type="ECO:0000256" key="4">
    <source>
        <dbReference type="ARBA" id="ARBA00022692"/>
    </source>
</evidence>
<dbReference type="EMBL" id="BSRI01000002">
    <property type="protein sequence ID" value="GLV60848.1"/>
    <property type="molecule type" value="Genomic_DNA"/>
</dbReference>
<keyword evidence="6 7" id="KW-0472">Membrane</keyword>
<feature type="transmembrane region" description="Helical" evidence="7">
    <location>
        <begin position="229"/>
        <end position="251"/>
    </location>
</feature>
<keyword evidence="3" id="KW-1003">Cell membrane</keyword>
<evidence type="ECO:0000256" key="3">
    <source>
        <dbReference type="ARBA" id="ARBA00022475"/>
    </source>
</evidence>
<reference evidence="8 9" key="1">
    <citation type="submission" date="2023-02" db="EMBL/GenBank/DDBJ databases">
        <title>Dictyobacter halimunensis sp. nov., a new member of the class Ktedonobacteria from forest soil in a geothermal area.</title>
        <authorList>
            <person name="Rachmania M.K."/>
            <person name="Ningsih F."/>
            <person name="Sakai Y."/>
            <person name="Yabe S."/>
            <person name="Yokota A."/>
            <person name="Sjamsuridzal W."/>
        </authorList>
    </citation>
    <scope>NUCLEOTIDE SEQUENCE [LARGE SCALE GENOMIC DNA]</scope>
    <source>
        <strain evidence="8 9">S3.2.2.5</strain>
    </source>
</reference>
<dbReference type="SUPFAM" id="SSF103473">
    <property type="entry name" value="MFS general substrate transporter"/>
    <property type="match status" value="1"/>
</dbReference>
<gene>
    <name evidence="8" type="ORF">KDH_76670</name>
</gene>
<feature type="transmembrane region" description="Helical" evidence="7">
    <location>
        <begin position="12"/>
        <end position="36"/>
    </location>
</feature>
<sequence>MSALLRNRNYVLLWLGQLVSSTGDWAFWLTLAYYTYAITHSILASGSMFLTSVIPGVLFGSLVGVFVDRWDRRRLMITVDCLRAVLLLPILLIHSAHMLWLLYVINFLLSSCGLFFNPARGALMPQLVSNDELLSANALGSVSTALPNVIGPLLAGFLLLLPGGLLTIVIGDSLSFLFSATMIFLIVSSPSESRPAPVDWVGSLWRVIDPGKIWREWVEGLAVVRRQRILIRLFGLFAITSLAECPVLVLLTPFTTNILHGNSAALGWLVMARGIGGLLGGLIVGSTHKFVRPTLLLLLGTLLAGGGYLLMFNVPWLPLDLACYGLTGICIVLLTAGSGTLLVQVTEDRYRGRVLASYVMLAEGSQLLALLLVSASSDRLGPLPWLELSGLLYLAATGVALLIRPSRLL</sequence>
<dbReference type="PANTHER" id="PTHR43266">
    <property type="entry name" value="MACROLIDE-EFFLUX PROTEIN"/>
    <property type="match status" value="1"/>
</dbReference>
<dbReference type="Proteomes" id="UP001344906">
    <property type="component" value="Unassembled WGS sequence"/>
</dbReference>
<proteinExistence type="predicted"/>
<keyword evidence="9" id="KW-1185">Reference proteome</keyword>
<dbReference type="PANTHER" id="PTHR43266:SF2">
    <property type="entry name" value="MAJOR FACILITATOR SUPERFAMILY (MFS) PROFILE DOMAIN-CONTAINING PROTEIN"/>
    <property type="match status" value="1"/>
</dbReference>
<evidence type="ECO:0000313" key="9">
    <source>
        <dbReference type="Proteomes" id="UP001344906"/>
    </source>
</evidence>
<evidence type="ECO:0000256" key="7">
    <source>
        <dbReference type="SAM" id="Phobius"/>
    </source>
</evidence>
<comment type="caution">
    <text evidence="8">The sequence shown here is derived from an EMBL/GenBank/DDBJ whole genome shotgun (WGS) entry which is preliminary data.</text>
</comment>
<evidence type="ECO:0000313" key="8">
    <source>
        <dbReference type="EMBL" id="GLV60848.1"/>
    </source>
</evidence>
<evidence type="ECO:0000256" key="2">
    <source>
        <dbReference type="ARBA" id="ARBA00022448"/>
    </source>
</evidence>
<organism evidence="8 9">
    <name type="scientific">Dictyobacter halimunensis</name>
    <dbReference type="NCBI Taxonomy" id="3026934"/>
    <lineage>
        <taxon>Bacteria</taxon>
        <taxon>Bacillati</taxon>
        <taxon>Chloroflexota</taxon>
        <taxon>Ktedonobacteria</taxon>
        <taxon>Ktedonobacterales</taxon>
        <taxon>Dictyobacteraceae</taxon>
        <taxon>Dictyobacter</taxon>
    </lineage>
</organism>
<evidence type="ECO:0000256" key="1">
    <source>
        <dbReference type="ARBA" id="ARBA00004651"/>
    </source>
</evidence>
<evidence type="ECO:0000256" key="6">
    <source>
        <dbReference type="ARBA" id="ARBA00023136"/>
    </source>
</evidence>
<name>A0ABQ6G2T6_9CHLR</name>
<dbReference type="InterPro" id="IPR036259">
    <property type="entry name" value="MFS_trans_sf"/>
</dbReference>
<keyword evidence="2" id="KW-0813">Transport</keyword>